<dbReference type="InterPro" id="IPR015424">
    <property type="entry name" value="PyrdxlP-dep_Trfase"/>
</dbReference>
<dbReference type="Gene3D" id="3.40.640.10">
    <property type="entry name" value="Type I PLP-dependent aspartate aminotransferase-like (Major domain)"/>
    <property type="match status" value="1"/>
</dbReference>
<keyword evidence="2" id="KW-0456">Lyase</keyword>
<dbReference type="OrthoDB" id="3435185at2"/>
<dbReference type="InterPro" id="IPR015422">
    <property type="entry name" value="PyrdxlP-dep_Trfase_small"/>
</dbReference>
<dbReference type="EMBL" id="QUMS01000005">
    <property type="protein sequence ID" value="REG05378.1"/>
    <property type="molecule type" value="Genomic_DNA"/>
</dbReference>
<dbReference type="InterPro" id="IPR015421">
    <property type="entry name" value="PyrdxlP-dep_Trfase_major"/>
</dbReference>
<evidence type="ECO:0000259" key="1">
    <source>
        <dbReference type="Pfam" id="PF00266"/>
    </source>
</evidence>
<protein>
    <submittedName>
        <fullName evidence="2">Selenocysteine lyase/cysteine desulfurase</fullName>
    </submittedName>
</protein>
<dbReference type="AlphaFoldDB" id="A0A347ZWF4"/>
<dbReference type="GO" id="GO:0016829">
    <property type="term" value="F:lyase activity"/>
    <property type="evidence" value="ECO:0007669"/>
    <property type="project" value="UniProtKB-KW"/>
</dbReference>
<dbReference type="InterPro" id="IPR000192">
    <property type="entry name" value="Aminotrans_V_dom"/>
</dbReference>
<dbReference type="PANTHER" id="PTHR14237:SF19">
    <property type="entry name" value="MITOCHONDRIAL AMIDOXIME REDUCING COMPONENT 1"/>
    <property type="match status" value="1"/>
</dbReference>
<proteinExistence type="predicted"/>
<accession>A0A347ZWF4</accession>
<dbReference type="PANTHER" id="PTHR14237">
    <property type="entry name" value="MOLYBDOPTERIN COFACTOR SULFURASE MOSC"/>
    <property type="match status" value="1"/>
</dbReference>
<evidence type="ECO:0000313" key="3">
    <source>
        <dbReference type="Proteomes" id="UP000256388"/>
    </source>
</evidence>
<dbReference type="Gene3D" id="3.90.1150.10">
    <property type="entry name" value="Aspartate Aminotransferase, domain 1"/>
    <property type="match status" value="1"/>
</dbReference>
<reference evidence="2 3" key="1">
    <citation type="submission" date="2018-08" db="EMBL/GenBank/DDBJ databases">
        <title>Genomic Encyclopedia of Type Strains, Phase IV (KMG-IV): sequencing the most valuable type-strain genomes for metagenomic binning, comparative biology and taxonomic classification.</title>
        <authorList>
            <person name="Goeker M."/>
        </authorList>
    </citation>
    <scope>NUCLEOTIDE SEQUENCE [LARGE SCALE GENOMIC DNA]</scope>
    <source>
        <strain evidence="2 3">DSM 23923</strain>
    </source>
</reference>
<dbReference type="SUPFAM" id="SSF53383">
    <property type="entry name" value="PLP-dependent transferases"/>
    <property type="match status" value="1"/>
</dbReference>
<dbReference type="Proteomes" id="UP000256388">
    <property type="component" value="Unassembled WGS sequence"/>
</dbReference>
<evidence type="ECO:0000313" key="2">
    <source>
        <dbReference type="EMBL" id="REG05378.1"/>
    </source>
</evidence>
<keyword evidence="3" id="KW-1185">Reference proteome</keyword>
<gene>
    <name evidence="2" type="ORF">DFR64_2778</name>
</gene>
<feature type="domain" description="Aminotransferase class V" evidence="1">
    <location>
        <begin position="37"/>
        <end position="455"/>
    </location>
</feature>
<dbReference type="Pfam" id="PF00266">
    <property type="entry name" value="Aminotran_5"/>
    <property type="match status" value="1"/>
</dbReference>
<dbReference type="RefSeq" id="WP_116226047.1">
    <property type="nucleotide sequence ID" value="NZ_AP018437.1"/>
</dbReference>
<sequence>MDPLTDFLTQYPTYRNTSRIDEIRQSDYAILDQQGHIYLDYTGGGLYAASQLKAHQELLRTHVFGNPHSYNPTSAFSTEMVERARKFVLEFFNAPEDEYVCIFTQNASAALKIVGEAYPFGAGCRYLLTFDNHNSVNGIREYAHARGASVTYIPVVLPDLRIDQAQLFDELHRQENGCFNLLAYPAQSNFSGVQHPLEWIAQAQELGWDVLLDAAAFVPTNRLDLSRWKPDYVPLSFYKMFGYPTGVGALLARRSAMKKLSRSWFAGGTTTVASVRGNKYYPAEAPAAFEDGTLDYLNIPAVEIGLRHIRDISYDLIHERVLSLTGWLLKELNALKHSNGAPLVKIYGPLNTEARGGTLAINFYNAEGTLIGKHLLEEEANRRGISIRMGFFCNPGAGEVALDISSDELSSCFSRPKYEQRISDLDFQHCIDPKATGAVRVSVGLMSNFADVQAFIEFAGSFLE</sequence>
<comment type="caution">
    <text evidence="2">The sequence shown here is derived from an EMBL/GenBank/DDBJ whole genome shotgun (WGS) entry which is preliminary data.</text>
</comment>
<organism evidence="2 3">
    <name type="scientific">Pelolinea submarina</name>
    <dbReference type="NCBI Taxonomy" id="913107"/>
    <lineage>
        <taxon>Bacteria</taxon>
        <taxon>Bacillati</taxon>
        <taxon>Chloroflexota</taxon>
        <taxon>Anaerolineae</taxon>
        <taxon>Anaerolineales</taxon>
        <taxon>Anaerolineaceae</taxon>
        <taxon>Pelolinea</taxon>
    </lineage>
</organism>
<name>A0A347ZWF4_9CHLR</name>